<dbReference type="Proteomes" id="UP001500975">
    <property type="component" value="Unassembled WGS sequence"/>
</dbReference>
<keyword evidence="2" id="KW-1185">Reference proteome</keyword>
<accession>A0ABP8GW15</accession>
<evidence type="ECO:0000313" key="1">
    <source>
        <dbReference type="EMBL" id="GAA4330295.1"/>
    </source>
</evidence>
<dbReference type="EMBL" id="BAABGJ010000002">
    <property type="protein sequence ID" value="GAA4330295.1"/>
    <property type="molecule type" value="Genomic_DNA"/>
</dbReference>
<comment type="caution">
    <text evidence="1">The sequence shown here is derived from an EMBL/GenBank/DDBJ whole genome shotgun (WGS) entry which is preliminary data.</text>
</comment>
<protein>
    <submittedName>
        <fullName evidence="1">Uncharacterized protein</fullName>
    </submittedName>
</protein>
<organism evidence="1 2">
    <name type="scientific">Variovorax defluvii</name>
    <dbReference type="NCBI Taxonomy" id="913761"/>
    <lineage>
        <taxon>Bacteria</taxon>
        <taxon>Pseudomonadati</taxon>
        <taxon>Pseudomonadota</taxon>
        <taxon>Betaproteobacteria</taxon>
        <taxon>Burkholderiales</taxon>
        <taxon>Comamonadaceae</taxon>
        <taxon>Variovorax</taxon>
    </lineage>
</organism>
<dbReference type="RefSeq" id="WP_345535530.1">
    <property type="nucleotide sequence ID" value="NZ_BAABGJ010000002.1"/>
</dbReference>
<proteinExistence type="predicted"/>
<gene>
    <name evidence="1" type="ORF">GCM10023165_03930</name>
</gene>
<sequence>MAIAVSLAVRSQTAPPAIPQVSLSSDPLYATTSGDKPTMTLALSVEWPTAGAQYFKGPDSKIDDTYSNTTEYIGYYNTEACYTYNDRPTETPDSGQTAADYKRFERTGPATARKCADGFSGNFLNWATGSAIDMLRLALSGGDRYIDREDLTILQRAHIPAGDPQCLWNSTSFPAKQLQRDGGGTGTYWGAVPVAMRRAAGVNDIWVANLLNRVFFGTARGGTCGTAGVYTGNGTYTLGADVPIRAVGPIASRNETLPGDASPACATEGGTCTFSGIKEVWYGAGTSWFVAPASNSVKCSAYEVFGDPAYGV</sequence>
<evidence type="ECO:0000313" key="2">
    <source>
        <dbReference type="Proteomes" id="UP001500975"/>
    </source>
</evidence>
<reference evidence="2" key="1">
    <citation type="journal article" date="2019" name="Int. J. Syst. Evol. Microbiol.">
        <title>The Global Catalogue of Microorganisms (GCM) 10K type strain sequencing project: providing services to taxonomists for standard genome sequencing and annotation.</title>
        <authorList>
            <consortium name="The Broad Institute Genomics Platform"/>
            <consortium name="The Broad Institute Genome Sequencing Center for Infectious Disease"/>
            <person name="Wu L."/>
            <person name="Ma J."/>
        </authorList>
    </citation>
    <scope>NUCLEOTIDE SEQUENCE [LARGE SCALE GENOMIC DNA]</scope>
    <source>
        <strain evidence="2">JCM 17804</strain>
    </source>
</reference>
<name>A0ABP8GW15_9BURK</name>